<dbReference type="Proteomes" id="UP000002315">
    <property type="component" value="Chromosome"/>
</dbReference>
<dbReference type="EMBL" id="CP002278">
    <property type="protein sequence ID" value="ADP77599.1"/>
    <property type="molecule type" value="Genomic_DNA"/>
</dbReference>
<protein>
    <recommendedName>
        <fullName evidence="3 11">Probable thymidylate kinase</fullName>
        <ecNumber evidence="2 11">2.7.4.9</ecNumber>
    </recommendedName>
    <alternativeName>
        <fullName evidence="9 11">dTMP kinase</fullName>
    </alternativeName>
</protein>
<dbReference type="CDD" id="cd01672">
    <property type="entry name" value="TMPK"/>
    <property type="match status" value="1"/>
</dbReference>
<proteinExistence type="inferred from homology"/>
<evidence type="ECO:0000256" key="8">
    <source>
        <dbReference type="ARBA" id="ARBA00022840"/>
    </source>
</evidence>
<feature type="domain" description="Thymidylate kinase-like" evidence="12">
    <location>
        <begin position="5"/>
        <end position="177"/>
    </location>
</feature>
<keyword evidence="7 11" id="KW-0418">Kinase</keyword>
<comment type="catalytic activity">
    <reaction evidence="10 11">
        <text>dTMP + ATP = dTDP + ADP</text>
        <dbReference type="Rhea" id="RHEA:13517"/>
        <dbReference type="ChEBI" id="CHEBI:30616"/>
        <dbReference type="ChEBI" id="CHEBI:58369"/>
        <dbReference type="ChEBI" id="CHEBI:63528"/>
        <dbReference type="ChEBI" id="CHEBI:456216"/>
        <dbReference type="EC" id="2.7.4.9"/>
    </reaction>
</comment>
<evidence type="ECO:0000256" key="9">
    <source>
        <dbReference type="ARBA" id="ARBA00029962"/>
    </source>
</evidence>
<dbReference type="KEGG" id="mfv:Mfer_0800"/>
<keyword evidence="14" id="KW-1185">Reference proteome</keyword>
<dbReference type="GO" id="GO:0005737">
    <property type="term" value="C:cytoplasm"/>
    <property type="evidence" value="ECO:0007669"/>
    <property type="project" value="TreeGrafter"/>
</dbReference>
<dbReference type="OrthoDB" id="43083at2157"/>
<evidence type="ECO:0000256" key="1">
    <source>
        <dbReference type="ARBA" id="ARBA00009776"/>
    </source>
</evidence>
<sequence length="189" mass="21835">MYICIEGIDGAGKSLQVKLLSEKLKKCGYKVIQIKEPTDSEIGKLIRKLLRKEVNNALMTLLFAADRIILSEKIKKLLKKGYLVISDRCLWSSFVYQSIDIGEDWVEEVNKYALKPDITIFLDVDVDVAMKRCEKKEIFENSSYLNKARRKYLQLAKKHNFIIIDANNDIKTVHNEILKVIAAKIQKKE</sequence>
<dbReference type="STRING" id="523846.Mfer_0800"/>
<evidence type="ECO:0000256" key="4">
    <source>
        <dbReference type="ARBA" id="ARBA00022679"/>
    </source>
</evidence>
<evidence type="ECO:0000256" key="11">
    <source>
        <dbReference type="HAMAP-Rule" id="MF_00165"/>
    </source>
</evidence>
<dbReference type="HAMAP" id="MF_00165">
    <property type="entry name" value="Thymidylate_kinase"/>
    <property type="match status" value="1"/>
</dbReference>
<keyword evidence="8 11" id="KW-0067">ATP-binding</keyword>
<dbReference type="InterPro" id="IPR039430">
    <property type="entry name" value="Thymidylate_kin-like_dom"/>
</dbReference>
<reference evidence="13 14" key="1">
    <citation type="journal article" date="2010" name="Stand. Genomic Sci.">
        <title>Complete genome sequence of Methanothermus fervidus type strain (V24S).</title>
        <authorList>
            <person name="Anderson I."/>
            <person name="Djao O.D."/>
            <person name="Misra M."/>
            <person name="Chertkov O."/>
            <person name="Nolan M."/>
            <person name="Lucas S."/>
            <person name="Lapidus A."/>
            <person name="Del Rio T.G."/>
            <person name="Tice H."/>
            <person name="Cheng J.F."/>
            <person name="Tapia R."/>
            <person name="Han C."/>
            <person name="Goodwin L."/>
            <person name="Pitluck S."/>
            <person name="Liolios K."/>
            <person name="Ivanova N."/>
            <person name="Mavromatis K."/>
            <person name="Mikhailova N."/>
            <person name="Pati A."/>
            <person name="Brambilla E."/>
            <person name="Chen A."/>
            <person name="Palaniappan K."/>
            <person name="Land M."/>
            <person name="Hauser L."/>
            <person name="Chang Y.J."/>
            <person name="Jeffries C.D."/>
            <person name="Sikorski J."/>
            <person name="Spring S."/>
            <person name="Rohde M."/>
            <person name="Eichinger K."/>
            <person name="Huber H."/>
            <person name="Wirth R."/>
            <person name="Goker M."/>
            <person name="Detter J.C."/>
            <person name="Woyke T."/>
            <person name="Bristow J."/>
            <person name="Eisen J.A."/>
            <person name="Markowitz V."/>
            <person name="Hugenholtz P."/>
            <person name="Klenk H.P."/>
            <person name="Kyrpides N.C."/>
        </authorList>
    </citation>
    <scope>NUCLEOTIDE SEQUENCE [LARGE SCALE GENOMIC DNA]</scope>
    <source>
        <strain evidence="14">ATCC 43054 / DSM 2088 / JCM 10308 / V24 S</strain>
    </source>
</reference>
<evidence type="ECO:0000256" key="3">
    <source>
        <dbReference type="ARBA" id="ARBA00013355"/>
    </source>
</evidence>
<dbReference type="AlphaFoldDB" id="E3GZ67"/>
<dbReference type="GO" id="GO:0005524">
    <property type="term" value="F:ATP binding"/>
    <property type="evidence" value="ECO:0007669"/>
    <property type="project" value="UniProtKB-UniRule"/>
</dbReference>
<dbReference type="PANTHER" id="PTHR10344">
    <property type="entry name" value="THYMIDYLATE KINASE"/>
    <property type="match status" value="1"/>
</dbReference>
<evidence type="ECO:0000256" key="5">
    <source>
        <dbReference type="ARBA" id="ARBA00022727"/>
    </source>
</evidence>
<dbReference type="GO" id="GO:0006227">
    <property type="term" value="P:dUDP biosynthetic process"/>
    <property type="evidence" value="ECO:0007669"/>
    <property type="project" value="TreeGrafter"/>
</dbReference>
<feature type="binding site" evidence="11">
    <location>
        <begin position="7"/>
        <end position="14"/>
    </location>
    <ligand>
        <name>ATP</name>
        <dbReference type="ChEBI" id="CHEBI:30616"/>
    </ligand>
</feature>
<dbReference type="InterPro" id="IPR018094">
    <property type="entry name" value="Thymidylate_kinase"/>
</dbReference>
<keyword evidence="6 11" id="KW-0547">Nucleotide-binding</keyword>
<comment type="similarity">
    <text evidence="1 11">Belongs to the thymidylate kinase family.</text>
</comment>
<evidence type="ECO:0000313" key="13">
    <source>
        <dbReference type="EMBL" id="ADP77599.1"/>
    </source>
</evidence>
<organism evidence="13 14">
    <name type="scientific">Methanothermus fervidus (strain ATCC 43054 / DSM 2088 / JCM 10308 / V24 S)</name>
    <dbReference type="NCBI Taxonomy" id="523846"/>
    <lineage>
        <taxon>Archaea</taxon>
        <taxon>Methanobacteriati</taxon>
        <taxon>Methanobacteriota</taxon>
        <taxon>Methanomada group</taxon>
        <taxon>Methanobacteria</taxon>
        <taxon>Methanobacteriales</taxon>
        <taxon>Methanothermaceae</taxon>
        <taxon>Methanothermus</taxon>
    </lineage>
</organism>
<dbReference type="NCBIfam" id="TIGR00041">
    <property type="entry name" value="DTMP_kinase"/>
    <property type="match status" value="1"/>
</dbReference>
<keyword evidence="5 11" id="KW-0545">Nucleotide biosynthesis</keyword>
<dbReference type="EC" id="2.7.4.9" evidence="2 11"/>
<accession>E3GZ67</accession>
<dbReference type="HOGENOM" id="CLU_049131_1_3_2"/>
<dbReference type="Pfam" id="PF02223">
    <property type="entry name" value="Thymidylate_kin"/>
    <property type="match status" value="1"/>
</dbReference>
<dbReference type="InterPro" id="IPR027417">
    <property type="entry name" value="P-loop_NTPase"/>
</dbReference>
<evidence type="ECO:0000256" key="2">
    <source>
        <dbReference type="ARBA" id="ARBA00012980"/>
    </source>
</evidence>
<evidence type="ECO:0000256" key="7">
    <source>
        <dbReference type="ARBA" id="ARBA00022777"/>
    </source>
</evidence>
<dbReference type="GO" id="GO:0006235">
    <property type="term" value="P:dTTP biosynthetic process"/>
    <property type="evidence" value="ECO:0007669"/>
    <property type="project" value="UniProtKB-UniRule"/>
</dbReference>
<gene>
    <name evidence="11" type="primary">tmk</name>
    <name evidence="13" type="ordered locus">Mfer_0800</name>
</gene>
<dbReference type="Gene3D" id="3.40.50.300">
    <property type="entry name" value="P-loop containing nucleotide triphosphate hydrolases"/>
    <property type="match status" value="1"/>
</dbReference>
<evidence type="ECO:0000256" key="6">
    <source>
        <dbReference type="ARBA" id="ARBA00022741"/>
    </source>
</evidence>
<dbReference type="GO" id="GO:0004798">
    <property type="term" value="F:dTMP kinase activity"/>
    <property type="evidence" value="ECO:0007669"/>
    <property type="project" value="UniProtKB-UniRule"/>
</dbReference>
<name>E3GZ67_METFV</name>
<evidence type="ECO:0000256" key="10">
    <source>
        <dbReference type="ARBA" id="ARBA00048743"/>
    </source>
</evidence>
<evidence type="ECO:0000259" key="12">
    <source>
        <dbReference type="Pfam" id="PF02223"/>
    </source>
</evidence>
<dbReference type="SUPFAM" id="SSF52540">
    <property type="entry name" value="P-loop containing nucleoside triphosphate hydrolases"/>
    <property type="match status" value="1"/>
</dbReference>
<keyword evidence="4 11" id="KW-0808">Transferase</keyword>
<dbReference type="PANTHER" id="PTHR10344:SF4">
    <property type="entry name" value="UMP-CMP KINASE 2, MITOCHONDRIAL"/>
    <property type="match status" value="1"/>
</dbReference>
<dbReference type="InterPro" id="IPR018095">
    <property type="entry name" value="Thymidylate_kin_CS"/>
</dbReference>
<dbReference type="GO" id="GO:0006233">
    <property type="term" value="P:dTDP biosynthetic process"/>
    <property type="evidence" value="ECO:0007669"/>
    <property type="project" value="InterPro"/>
</dbReference>
<evidence type="ECO:0000313" key="14">
    <source>
        <dbReference type="Proteomes" id="UP000002315"/>
    </source>
</evidence>
<dbReference type="PROSITE" id="PS01331">
    <property type="entry name" value="THYMIDYLATE_KINASE"/>
    <property type="match status" value="1"/>
</dbReference>